<sequence length="66" mass="7044">MTRKDYLLLSTAVRAARITVARIEPAALPGVDVTASTLASTLKGQSNAFDVHRFLVDCGTLPEVQS</sequence>
<accession>A0A6J5PIC5</accession>
<evidence type="ECO:0000313" key="1">
    <source>
        <dbReference type="EMBL" id="CAB4171519.1"/>
    </source>
</evidence>
<dbReference type="EMBL" id="LR798390">
    <property type="protein sequence ID" value="CAB5228594.1"/>
    <property type="molecule type" value="Genomic_DNA"/>
</dbReference>
<dbReference type="EMBL" id="LR797298">
    <property type="protein sequence ID" value="CAB4199690.1"/>
    <property type="molecule type" value="Genomic_DNA"/>
</dbReference>
<evidence type="ECO:0000313" key="3">
    <source>
        <dbReference type="EMBL" id="CAB5228594.1"/>
    </source>
</evidence>
<organism evidence="1">
    <name type="scientific">uncultured Caudovirales phage</name>
    <dbReference type="NCBI Taxonomy" id="2100421"/>
    <lineage>
        <taxon>Viruses</taxon>
        <taxon>Duplodnaviria</taxon>
        <taxon>Heunggongvirae</taxon>
        <taxon>Uroviricota</taxon>
        <taxon>Caudoviricetes</taxon>
        <taxon>Peduoviridae</taxon>
        <taxon>Maltschvirus</taxon>
        <taxon>Maltschvirus maltsch</taxon>
    </lineage>
</organism>
<gene>
    <name evidence="2" type="ORF">UFOVP1345_5</name>
    <name evidence="3" type="ORF">UFOVP1542_5</name>
    <name evidence="1" type="ORF">UFOVP920_5</name>
</gene>
<protein>
    <submittedName>
        <fullName evidence="1">Uncharacterized protein</fullName>
    </submittedName>
</protein>
<name>A0A6J5PIC5_9CAUD</name>
<dbReference type="EMBL" id="LR796879">
    <property type="protein sequence ID" value="CAB4171519.1"/>
    <property type="molecule type" value="Genomic_DNA"/>
</dbReference>
<reference evidence="1" key="1">
    <citation type="submission" date="2020-05" db="EMBL/GenBank/DDBJ databases">
        <authorList>
            <person name="Chiriac C."/>
            <person name="Salcher M."/>
            <person name="Ghai R."/>
            <person name="Kavagutti S V."/>
        </authorList>
    </citation>
    <scope>NUCLEOTIDE SEQUENCE</scope>
</reference>
<evidence type="ECO:0000313" key="2">
    <source>
        <dbReference type="EMBL" id="CAB4199690.1"/>
    </source>
</evidence>
<proteinExistence type="predicted"/>